<accession>A0A6L6YH98</accession>
<dbReference type="PROSITE" id="PS51208">
    <property type="entry name" value="AUTOTRANSPORTER"/>
    <property type="match status" value="1"/>
</dbReference>
<dbReference type="EMBL" id="WSRP01000020">
    <property type="protein sequence ID" value="MVX57026.1"/>
    <property type="molecule type" value="Genomic_DNA"/>
</dbReference>
<sequence>MNKIFKSVWNNSRGCFVAVSEAVSSHSSNNGQCVIPGLVLSLVLSSANAMQVQVGTIGRTLTGGTISQNEDFTFSGSNASTETVGLLIATGADVTNNASLNFRRAASWNGLEQPITDIGFKNDGTFTNNGELNFNGGNGDYGSFSHAGDGFQMVNNGHLINKGTISVRDWFSYSNGNAIGFQNNGIFDNYGTFTIPRYENDYNGTGKTMYGFWNTGTFNHYSGTFYIKNDGGKKTASNQFFYNTGTMNLWGPMNFEGNFSHGKLTNKGGTINSIAANFVSIVAGAPIPLAVIDPSNVVTTITANSYRGESSLGETPEWYPNMVFDGGTLNIIDYASTSPVADKLREKFNGKNGAQLVFSGSRTSMAADEWNLATIRAIQDEGFNDYVFYQNDLNAQNASVSVGNSSSIANNIGFRTINGTSSVSVTNGRRLTLTGSGSGYAVDRDVSINNGILRLGHSSAGTNGGSIHNIAFAGGTLEVAQGAWTGGTVQGNGNLSIAQNSSLALAEIKNIDSITNSGTLSVSRDVAINGTINNVGYLTVSNLLKFGTNAKLINNGGTLQTNNVMNVFDSVGSSGAQELNYVSLNASAPQAVRTSLTDFFRKYVPGTVAKTLIDHAQFTGGKIIVKGVNLTTTQRDDLVKAFKAQFGSATDIEFQGNISGISSNDILTVAKVNELYDNVAELRNVIYVDRALEAQNSSVLVGNSGLKANTGFTGLNGATATTIQDGKELTLIGGKTGTANRFALTDSTITATGNGKLILGSLAVQDSASYVGTAPTVNLTNGGQLNVVAGNYQVQNLSSNSGTTTVNSGATFLSNSVSLTNAAFQNSGNSTVSTLTQNGGNFVNAGTMTLANGTFGGSLNNTGQLTLTGNVTSSGILSNSGTINNTGTLTKTNVQSISGTINNQGTLDFQDGFAFSSDGRLVSSGTVYTNNILNIFDPVGISGPQELNYVSLGSTTPQAVRTSLTEFFKKYVVGTLADSLVQHATLSGGKVVIRGVNLTETQRDDLTKAFKEQFGNVELELLGNISGVSSDDKLTVAKVNELYSNVGELRDVTILSHSLEGEGKAIEIGGSGVQHSSGFKGINDAASITVKDGKTLELVGEKGENSTFVMTAVNTVVDGLSKLVFGSKGLSETYSGKAAEVQLTETNASLLAAAGVYEVQKITGSGSVEIDEGAKLAVNAADQTGELNVKGTLEVKGDAALGQADLAAGSTLNNSSNLHLASINQSEGAVYNQTGGSIQSDSGWFENATLNISGGRLDGSLIKDSEGNSAGLGNNTINISGSGKNPIIVTTDPAESKKGWKDHLTLVYAPELTSETTVNIYEGGVLQADKLSFDGTTKDSVVLAGGALETKLDQIFNDVKRDLLTIDGTDSSGQIGVPTQVLGATSVGSLREDVKTAVKGGSGLVVFNDEYLKMSGVVQAMLHFALEAENPGNIDLDNPSSPSDTSNGLYLAFTGQVDGKLTVDLANQFDTEQTGGGALTGVVLSHTKLYNESVNDPDGQNTDLVIGFNEHNHENANVIDVNNGIGFLSVEGANQVHIENGKEFTLVGHHDDDDIRTDEDRNNVHSVPDSVLFNENTALIKNDNNDGGHVEVSGKFTYGSFAAHTSTIGWIGSIQIHESGEVEAKNGEFAVWDIENNGKIHINKDSILHSHNYTGTGDWLNEGQIWLGNSHSGQVADKDHIPFDIKGKFENAEGAIFSSANKTNLIVSNELLNKGTGLYSVLTVAKDGSSHNKGEESGKAIDVQEGGKHVNEGSSFFKKVSVAGLIQNFKDFVIGSDSSTSTLADPDTDADTDQKAFEVAVGGRFENKGNLAASSIQTSQIAGELDNTGVANYNDMVIAATGSSTTSNYEKGEWLTVNGSHSNSKVSIWNRIDVAKTGKQENSGSLDVGSSFNVAGEFVNTATGTLDASKVENTEVSGTLSNSGQAHYKNMTILAGGNSTNSGYEKGEWLTVNGTHSNSKISIWNGIDVAAGGKQENSGSLDVGSSFNVAGEFVNTATGILDAIKVENTEVSGTLNNSGQAQYKDMTILAGGNSTNSGYEKGEWLTVNGSHSNSGISIWNEIKIEGDFVNTGKVETDKLIIDDGKVEIGGGELTLKDVELNGGDLIIGNDKPSADENKVQLELKIDSKPIDTNIYVKNNGDLGLGEDALDFADVNHALGIPDVPSRLVVTEPVVTGPGGGIAVGPEVWMSEDEHVQIGNGDLYFADDSYTVIKAPVAADTPIFTTTSDIAKVTVEPGATLVLGGLEEPGDYSIVSGFNTAGNTDEAGWIGGWIAKDNLQALAQVGTGLEWILTLHSDPKNIWVNAQLADVRTLYPDIVIPNNVNKALNGPCSSGVDEQLICKILKDQTAGRDLKTKLLNSVVMIGQASGALSITNDLADNATDSVEKHLSFRDYGYSNGYLKDYSGLHLWTDILGTHLKTKSLEGAGNMTGGYKASAGGIILGADHQFEAMPAVRLGFAASFQKGKADSLGDYIDTKNKFSQWMLHGYVAKDFGNDLNWISSVNVGQNVSKASQGLPSWSGFSKAEAQIKNTVANVATKLEKNLQITDNFQLIPHVGARWLRTHTQGYSTKLNGHKAFSYGQTSTNLLQVPVGVGLQGEVSFGSWTVRPQADLTLTYNIGNLQNSTNVSGVSIGEMDSVSSEFASRFSSKLQAGFQVEHGDATAGLQFGLTKGSAGKLDTGIKLEGRYRF</sequence>
<dbReference type="SMART" id="SM00869">
    <property type="entry name" value="Autotransporter"/>
    <property type="match status" value="1"/>
</dbReference>
<dbReference type="InterPro" id="IPR024973">
    <property type="entry name" value="ESPR"/>
</dbReference>
<comment type="caution">
    <text evidence="2">The sequence shown here is derived from an EMBL/GenBank/DDBJ whole genome shotgun (WGS) entry which is preliminary data.</text>
</comment>
<dbReference type="InterPro" id="IPR036709">
    <property type="entry name" value="Autotransporte_beta_dom_sf"/>
</dbReference>
<dbReference type="InterPro" id="IPR005546">
    <property type="entry name" value="Autotransporte_beta"/>
</dbReference>
<dbReference type="OrthoDB" id="5760545at2"/>
<dbReference type="SUPFAM" id="SSF103515">
    <property type="entry name" value="Autotransporter"/>
    <property type="match status" value="1"/>
</dbReference>
<organism evidence="2 3">
    <name type="scientific">Parasutterella muris</name>
    <dbReference type="NCBI Taxonomy" id="2565572"/>
    <lineage>
        <taxon>Bacteria</taxon>
        <taxon>Pseudomonadati</taxon>
        <taxon>Pseudomonadota</taxon>
        <taxon>Betaproteobacteria</taxon>
        <taxon>Burkholderiales</taxon>
        <taxon>Sutterellaceae</taxon>
        <taxon>Parasutterella</taxon>
    </lineage>
</organism>
<dbReference type="Pfam" id="PF13018">
    <property type="entry name" value="ESPR"/>
    <property type="match status" value="1"/>
</dbReference>
<name>A0A6L6YH98_9BURK</name>
<evidence type="ECO:0000313" key="3">
    <source>
        <dbReference type="Proteomes" id="UP000472580"/>
    </source>
</evidence>
<feature type="domain" description="Autotransporter" evidence="1">
    <location>
        <begin position="2402"/>
        <end position="2690"/>
    </location>
</feature>
<proteinExistence type="predicted"/>
<reference evidence="2 3" key="1">
    <citation type="submission" date="2019-12" db="EMBL/GenBank/DDBJ databases">
        <title>Microbes associate with the intestines of laboratory mice.</title>
        <authorList>
            <person name="Navarre W."/>
            <person name="Wong E."/>
        </authorList>
    </citation>
    <scope>NUCLEOTIDE SEQUENCE [LARGE SCALE GENOMIC DNA]</scope>
    <source>
        <strain evidence="2 3">NM82_D38</strain>
    </source>
</reference>
<evidence type="ECO:0000313" key="2">
    <source>
        <dbReference type="EMBL" id="MVX57026.1"/>
    </source>
</evidence>
<keyword evidence="3" id="KW-1185">Reference proteome</keyword>
<protein>
    <recommendedName>
        <fullName evidence="1">Autotransporter domain-containing protein</fullName>
    </recommendedName>
</protein>
<dbReference type="Proteomes" id="UP000472580">
    <property type="component" value="Unassembled WGS sequence"/>
</dbReference>
<gene>
    <name evidence="2" type="ORF">E5987_07360</name>
</gene>
<evidence type="ECO:0000259" key="1">
    <source>
        <dbReference type="PROSITE" id="PS51208"/>
    </source>
</evidence>